<evidence type="ECO:0000313" key="4">
    <source>
        <dbReference type="Proteomes" id="UP000186308"/>
    </source>
</evidence>
<evidence type="ECO:0000256" key="1">
    <source>
        <dbReference type="SAM" id="SignalP"/>
    </source>
</evidence>
<dbReference type="PANTHER" id="PTHR34406">
    <property type="entry name" value="PROTEIN YCEI"/>
    <property type="match status" value="1"/>
</dbReference>
<feature type="domain" description="Lipid/polyisoprenoid-binding YceI-like" evidence="2">
    <location>
        <begin position="36"/>
        <end position="200"/>
    </location>
</feature>
<dbReference type="SMART" id="SM00867">
    <property type="entry name" value="YceI"/>
    <property type="match status" value="1"/>
</dbReference>
<dbReference type="PANTHER" id="PTHR34406:SF1">
    <property type="entry name" value="PROTEIN YCEI"/>
    <property type="match status" value="1"/>
</dbReference>
<protein>
    <submittedName>
        <fullName evidence="3">Polyisoprenoid-binding protein YceI</fullName>
    </submittedName>
</protein>
<feature type="signal peptide" evidence="1">
    <location>
        <begin position="1"/>
        <end position="22"/>
    </location>
</feature>
<dbReference type="Pfam" id="PF04264">
    <property type="entry name" value="YceI"/>
    <property type="match status" value="1"/>
</dbReference>
<comment type="caution">
    <text evidence="3">The sequence shown here is derived from an EMBL/GenBank/DDBJ whole genome shotgun (WGS) entry which is preliminary data.</text>
</comment>
<sequence length="203" mass="21323">MKLSFAALAVTALIAAAPSALAQIASKNPAAVKAGTYKVDPYHTQVVFTLSHFGFTEFSGMFGDASGSLVLNTAKPAADKLDVTIGMKSVMTTVPALTTELNNNQWFDTAKYPTATFTSTKVIRTGKTTATIDGNLTLHGVTRPIVLKARFIGTGINPIDKADTVGFSATGVVKRSEFGVKAYVPMVGDDVTLTLAGAFELQK</sequence>
<dbReference type="SUPFAM" id="SSF101874">
    <property type="entry name" value="YceI-like"/>
    <property type="match status" value="1"/>
</dbReference>
<dbReference type="InterPro" id="IPR007372">
    <property type="entry name" value="Lipid/polyisoprenoid-bd_YceI"/>
</dbReference>
<keyword evidence="4" id="KW-1185">Reference proteome</keyword>
<evidence type="ECO:0000259" key="2">
    <source>
        <dbReference type="SMART" id="SM00867"/>
    </source>
</evidence>
<feature type="chain" id="PRO_5034165040" evidence="1">
    <location>
        <begin position="23"/>
        <end position="203"/>
    </location>
</feature>
<gene>
    <name evidence="3" type="ORF">SAMN05421828_10269</name>
</gene>
<accession>A0A8G2CJ27</accession>
<reference evidence="3 4" key="1">
    <citation type="submission" date="2017-01" db="EMBL/GenBank/DDBJ databases">
        <authorList>
            <person name="Varghese N."/>
            <person name="Submissions S."/>
        </authorList>
    </citation>
    <scope>NUCLEOTIDE SEQUENCE [LARGE SCALE GENOMIC DNA]</scope>
    <source>
        <strain evidence="3 4">ATCC 35905</strain>
    </source>
</reference>
<dbReference type="OrthoDB" id="9811006at2"/>
<dbReference type="Proteomes" id="UP000186308">
    <property type="component" value="Unassembled WGS sequence"/>
</dbReference>
<dbReference type="AlphaFoldDB" id="A0A8G2CJ27"/>
<name>A0A8G2CJ27_ACIRU</name>
<organism evidence="3 4">
    <name type="scientific">Acidiphilium rubrum</name>
    <dbReference type="NCBI Taxonomy" id="526"/>
    <lineage>
        <taxon>Bacteria</taxon>
        <taxon>Pseudomonadati</taxon>
        <taxon>Pseudomonadota</taxon>
        <taxon>Alphaproteobacteria</taxon>
        <taxon>Acetobacterales</taxon>
        <taxon>Acidocellaceae</taxon>
        <taxon>Acidiphilium</taxon>
    </lineage>
</organism>
<dbReference type="EMBL" id="FTNE01000002">
    <property type="protein sequence ID" value="SIQ16414.1"/>
    <property type="molecule type" value="Genomic_DNA"/>
</dbReference>
<proteinExistence type="predicted"/>
<evidence type="ECO:0000313" key="3">
    <source>
        <dbReference type="EMBL" id="SIQ16414.1"/>
    </source>
</evidence>
<dbReference type="InterPro" id="IPR036761">
    <property type="entry name" value="TTHA0802/YceI-like_sf"/>
</dbReference>
<dbReference type="RefSeq" id="WP_029311424.1">
    <property type="nucleotide sequence ID" value="NZ_FTNE01000002.1"/>
</dbReference>
<keyword evidence="1" id="KW-0732">Signal</keyword>
<dbReference type="Gene3D" id="2.40.128.110">
    <property type="entry name" value="Lipid/polyisoprenoid-binding, YceI-like"/>
    <property type="match status" value="1"/>
</dbReference>